<reference evidence="10 11" key="1">
    <citation type="journal article" date="2011" name="PLoS Genet.">
        <title>Genome sequencing and comparative transcriptomics of the model entomopathogenic fungi Metarhizium anisopliae and M. acridum.</title>
        <authorList>
            <person name="Gao Q."/>
            <person name="Jin K."/>
            <person name="Ying S.H."/>
            <person name="Zhang Y."/>
            <person name="Xiao G."/>
            <person name="Shang Y."/>
            <person name="Duan Z."/>
            <person name="Hu X."/>
            <person name="Xie X.Q."/>
            <person name="Zhou G."/>
            <person name="Peng G."/>
            <person name="Luo Z."/>
            <person name="Huang W."/>
            <person name="Wang B."/>
            <person name="Fang W."/>
            <person name="Wang S."/>
            <person name="Zhong Y."/>
            <person name="Ma L.J."/>
            <person name="St Leger R.J."/>
            <person name="Zhao G.P."/>
            <person name="Pei Y."/>
            <person name="Feng M.G."/>
            <person name="Xia Y."/>
            <person name="Wang C."/>
        </authorList>
    </citation>
    <scope>NUCLEOTIDE SEQUENCE [LARGE SCALE GENOMIC DNA]</scope>
    <source>
        <strain evidence="10 11">CQMa 102</strain>
    </source>
</reference>
<name>E9DVW8_METAQ</name>
<comment type="similarity">
    <text evidence="2 7">Belongs to the OS-9 family.</text>
</comment>
<dbReference type="OrthoDB" id="448954at2759"/>
<organism evidence="11">
    <name type="scientific">Metarhizium acridum (strain CQMa 102)</name>
    <dbReference type="NCBI Taxonomy" id="655827"/>
    <lineage>
        <taxon>Eukaryota</taxon>
        <taxon>Fungi</taxon>
        <taxon>Dikarya</taxon>
        <taxon>Ascomycota</taxon>
        <taxon>Pezizomycotina</taxon>
        <taxon>Sordariomycetes</taxon>
        <taxon>Hypocreomycetidae</taxon>
        <taxon>Hypocreales</taxon>
        <taxon>Clavicipitaceae</taxon>
        <taxon>Metarhizium</taxon>
    </lineage>
</organism>
<dbReference type="AlphaFoldDB" id="E9DVW8"/>
<evidence type="ECO:0000256" key="4">
    <source>
        <dbReference type="ARBA" id="ARBA00022734"/>
    </source>
</evidence>
<keyword evidence="4 7" id="KW-0430">Lectin</keyword>
<accession>E9DVW8</accession>
<dbReference type="InterPro" id="IPR045149">
    <property type="entry name" value="OS-9-like"/>
</dbReference>
<feature type="region of interest" description="Disordered" evidence="8">
    <location>
        <begin position="209"/>
        <end position="234"/>
    </location>
</feature>
<feature type="compositionally biased region" description="Basic and acidic residues" evidence="8">
    <location>
        <begin position="518"/>
        <end position="537"/>
    </location>
</feature>
<dbReference type="EMBL" id="GL698477">
    <property type="protein sequence ID" value="EFY92165.1"/>
    <property type="molecule type" value="Genomic_DNA"/>
</dbReference>
<dbReference type="PANTHER" id="PTHR15414">
    <property type="entry name" value="OS-9-RELATED"/>
    <property type="match status" value="1"/>
</dbReference>
<evidence type="ECO:0000256" key="7">
    <source>
        <dbReference type="RuleBase" id="RU369099"/>
    </source>
</evidence>
<evidence type="ECO:0000256" key="5">
    <source>
        <dbReference type="ARBA" id="ARBA00022824"/>
    </source>
</evidence>
<dbReference type="InterPro" id="IPR012913">
    <property type="entry name" value="OS9-like_dom"/>
</dbReference>
<comment type="function">
    <text evidence="7">Lectin involved in the quality control of the secretory pathway. As a member of the endoplasmic reticulum-associated degradation lumenal (ERAD-L) surveillance system, targets misfolded endoplasmic reticulum lumenal glycoproteins for degradation.</text>
</comment>
<gene>
    <name evidence="10" type="ORF">MAC_01766</name>
</gene>
<dbReference type="STRING" id="655827.E9DVW8"/>
<keyword evidence="7" id="KW-0472">Membrane</keyword>
<evidence type="ECO:0000256" key="2">
    <source>
        <dbReference type="ARBA" id="ARBA00009918"/>
    </source>
</evidence>
<dbReference type="SUPFAM" id="SSF50911">
    <property type="entry name" value="Mannose 6-phosphate receptor domain"/>
    <property type="match status" value="1"/>
</dbReference>
<evidence type="ECO:0000256" key="6">
    <source>
        <dbReference type="ARBA" id="ARBA00023157"/>
    </source>
</evidence>
<dbReference type="Pfam" id="PF07915">
    <property type="entry name" value="PRKCSH"/>
    <property type="match status" value="1"/>
</dbReference>
<dbReference type="Gene3D" id="2.70.130.10">
    <property type="entry name" value="Mannose-6-phosphate receptor binding domain"/>
    <property type="match status" value="1"/>
</dbReference>
<keyword evidence="11" id="KW-1185">Reference proteome</keyword>
<dbReference type="GeneID" id="19246077"/>
<dbReference type="GO" id="GO:0030970">
    <property type="term" value="P:retrograde protein transport, ER to cytosol"/>
    <property type="evidence" value="ECO:0007669"/>
    <property type="project" value="TreeGrafter"/>
</dbReference>
<protein>
    <recommendedName>
        <fullName evidence="7">Endoplasmic reticulum lectin</fullName>
    </recommendedName>
    <alternativeName>
        <fullName evidence="7">Protein OS-9 homolog</fullName>
    </alternativeName>
</protein>
<feature type="region of interest" description="Disordered" evidence="8">
    <location>
        <begin position="470"/>
        <end position="537"/>
    </location>
</feature>
<evidence type="ECO:0000313" key="11">
    <source>
        <dbReference type="Proteomes" id="UP000002499"/>
    </source>
</evidence>
<keyword evidence="3" id="KW-0732">Signal</keyword>
<dbReference type="GO" id="GO:0030246">
    <property type="term" value="F:carbohydrate binding"/>
    <property type="evidence" value="ECO:0007669"/>
    <property type="project" value="UniProtKB-UniRule"/>
</dbReference>
<keyword evidence="5 7" id="KW-0256">Endoplasmic reticulum</keyword>
<dbReference type="Proteomes" id="UP000002499">
    <property type="component" value="Unassembled WGS sequence"/>
</dbReference>
<dbReference type="InterPro" id="IPR044865">
    <property type="entry name" value="MRH_dom"/>
</dbReference>
<keyword evidence="6" id="KW-1015">Disulfide bond</keyword>
<evidence type="ECO:0000313" key="10">
    <source>
        <dbReference type="EMBL" id="EFY92165.1"/>
    </source>
</evidence>
<evidence type="ECO:0000259" key="9">
    <source>
        <dbReference type="PROSITE" id="PS51914"/>
    </source>
</evidence>
<feature type="domain" description="MRH" evidence="9">
    <location>
        <begin position="154"/>
        <end position="298"/>
    </location>
</feature>
<evidence type="ECO:0000256" key="1">
    <source>
        <dbReference type="ARBA" id="ARBA00004367"/>
    </source>
</evidence>
<dbReference type="KEGG" id="maw:19246077"/>
<dbReference type="GO" id="GO:0005788">
    <property type="term" value="C:endoplasmic reticulum lumen"/>
    <property type="evidence" value="ECO:0007669"/>
    <property type="project" value="UniProtKB-UniRule"/>
</dbReference>
<dbReference type="HOGENOM" id="CLU_025069_0_0_1"/>
<dbReference type="PANTHER" id="PTHR15414:SF0">
    <property type="entry name" value="ENDOPLASMIC RETICULUM LECTIN 1"/>
    <property type="match status" value="1"/>
</dbReference>
<dbReference type="OMA" id="AYPQFEV"/>
<evidence type="ECO:0000256" key="3">
    <source>
        <dbReference type="ARBA" id="ARBA00022729"/>
    </source>
</evidence>
<evidence type="ECO:0000256" key="8">
    <source>
        <dbReference type="SAM" id="MobiDB-lite"/>
    </source>
</evidence>
<sequence>MRRNNLLFLAGTQLCSARSASFSIHDDLLAYPQFEVVFARDYISEKDAQALINRNNQQQHPTYSAEFSKATGDHAHATTTTDAAVPSSNASDEIAGYAYEILNLSPHRYLCSIPVIEPPGPVNETENALAKVEEEREHQRAAVKGWELISKLEGSCLYYVSGWWSYSFCNNREIVQYHAISVSSNGQIPRRDPNGQEYILGRVPALPATTGDRKQRRQQRDFDDPPRPPAELQVKGDQRYLVQKLEGGTICDLTGKDRKIEVQYQCVPGIKTDKIGWIKEVVTCSYVMMINTPRLCSDVAFQPPVEKSANPINCKLISESDTSTLLLDQQPRAAQAGNDGTKENIKEKDINDEVNEKRDAAQVTVGGVLVGGKRALSIGDGDGKPLKLQGLSHLFAPQPKILQIIAEAASKENGGKVKGLTEEELEKLNVDPKAVQEMREKLKKLAGEKGWKMQLFQMNENDEKELFGYVDDAEEEEGKGKFGDGKVGSGKAKSDGNAGGEKGLNHGEPGKQRMKSREKKEDEGEGSEEKFFNRDEL</sequence>
<dbReference type="InParanoid" id="E9DVW8"/>
<dbReference type="InterPro" id="IPR009011">
    <property type="entry name" value="Man6P_isomerase_rcpt-bd_dom_sf"/>
</dbReference>
<dbReference type="PROSITE" id="PS51914">
    <property type="entry name" value="MRH"/>
    <property type="match status" value="1"/>
</dbReference>
<comment type="subcellular location">
    <subcellularLocation>
        <location evidence="1 7">Endoplasmic reticulum membrane</location>
        <topology evidence="1 7">Peripheral membrane protein</topology>
        <orientation evidence="1 7">Lumenal side</orientation>
    </subcellularLocation>
</comment>
<dbReference type="GO" id="GO:0005789">
    <property type="term" value="C:endoplasmic reticulum membrane"/>
    <property type="evidence" value="ECO:0007669"/>
    <property type="project" value="UniProtKB-SubCell"/>
</dbReference>
<proteinExistence type="inferred from homology"/>
<dbReference type="eggNOG" id="KOG3394">
    <property type="taxonomic scope" value="Eukaryota"/>
</dbReference>
<dbReference type="GO" id="GO:0030968">
    <property type="term" value="P:endoplasmic reticulum unfolded protein response"/>
    <property type="evidence" value="ECO:0007669"/>
    <property type="project" value="UniProtKB-UniRule"/>
</dbReference>